<evidence type="ECO:0000259" key="1">
    <source>
        <dbReference type="Pfam" id="PF24390"/>
    </source>
</evidence>
<keyword evidence="3" id="KW-1185">Reference proteome</keyword>
<reference evidence="2 3" key="1">
    <citation type="submission" date="2016-10" db="EMBL/GenBank/DDBJ databases">
        <authorList>
            <person name="de Groot N.N."/>
        </authorList>
    </citation>
    <scope>NUCLEOTIDE SEQUENCE [LARGE SCALE GENOMIC DNA]</scope>
    <source>
        <strain evidence="2 3">DSM 23399</strain>
    </source>
</reference>
<organism evidence="2 3">
    <name type="scientific">Algoriphagus aquimarinus</name>
    <dbReference type="NCBI Taxonomy" id="237018"/>
    <lineage>
        <taxon>Bacteria</taxon>
        <taxon>Pseudomonadati</taxon>
        <taxon>Bacteroidota</taxon>
        <taxon>Cytophagia</taxon>
        <taxon>Cytophagales</taxon>
        <taxon>Cyclobacteriaceae</taxon>
        <taxon>Algoriphagus</taxon>
    </lineage>
</organism>
<evidence type="ECO:0000313" key="2">
    <source>
        <dbReference type="EMBL" id="SFB50730.1"/>
    </source>
</evidence>
<name>A0A1I1BQL4_9BACT</name>
<dbReference type="OrthoDB" id="2084254at2"/>
<dbReference type="EMBL" id="FOKK01000014">
    <property type="protein sequence ID" value="SFB50730.1"/>
    <property type="molecule type" value="Genomic_DNA"/>
</dbReference>
<dbReference type="STRING" id="237018.SAMN04489723_114100"/>
<dbReference type="InterPro" id="IPR056920">
    <property type="entry name" value="PRTase-CE"/>
</dbReference>
<dbReference type="Proteomes" id="UP000198790">
    <property type="component" value="Unassembled WGS sequence"/>
</dbReference>
<evidence type="ECO:0000313" key="3">
    <source>
        <dbReference type="Proteomes" id="UP000198790"/>
    </source>
</evidence>
<accession>A0A1I1BQL4</accession>
<sequence length="301" mass="34757">MPSNTRQYEETLQRSRFFQTIQAWPLDEELNYEGWLSNFSKEEEQVIACSILDFFVHYPARMVNKMLANSVANSGYFFLDYFPDWEHSNFKDRCFYSFIPGESQHPTDSGNLFTRKLRDELLIPEDKIISYQDIRSIPPKSPIIFVDDFVGSGSQVYKAWNVNQLSNGKTLKEYVHSAGHCAVYSPLIVNYKGNSVMKTHCPTLNLSATHVLGPEYNLFDKTCFCWKNDSELFSKGISLILSKSKLLGIPSTEGDDTRDEKGFDRQGLAISFEHGAPDAIPSFFYWKTDNWTPLLRKHYER</sequence>
<gene>
    <name evidence="2" type="ORF">SAMN04489723_114100</name>
</gene>
<feature type="domain" description="PRTase-CE" evidence="1">
    <location>
        <begin position="33"/>
        <end position="296"/>
    </location>
</feature>
<dbReference type="AlphaFoldDB" id="A0A1I1BQL4"/>
<proteinExistence type="predicted"/>
<protein>
    <recommendedName>
        <fullName evidence="1">PRTase-CE domain-containing protein</fullName>
    </recommendedName>
</protein>
<dbReference type="RefSeq" id="WP_092899515.1">
    <property type="nucleotide sequence ID" value="NZ_FOKK01000014.1"/>
</dbReference>
<dbReference type="Pfam" id="PF24390">
    <property type="entry name" value="PRTase-CE"/>
    <property type="match status" value="1"/>
</dbReference>